<organism evidence="1 2">
    <name type="scientific">Sagittula salina</name>
    <dbReference type="NCBI Taxonomy" id="2820268"/>
    <lineage>
        <taxon>Bacteria</taxon>
        <taxon>Pseudomonadati</taxon>
        <taxon>Pseudomonadota</taxon>
        <taxon>Alphaproteobacteria</taxon>
        <taxon>Rhodobacterales</taxon>
        <taxon>Roseobacteraceae</taxon>
        <taxon>Sagittula</taxon>
    </lineage>
</organism>
<sequence>MPRDFLSTPSPAAFILSNATALCSAAMLLGGRDAEARVQRLIDFMCVSPCTTSHMRRELDAMESLLGLDHVHDLDRIEAERFAAIDPMSPVIEEICLLLEGLREARAWL</sequence>
<reference evidence="1" key="1">
    <citation type="submission" date="2021-03" db="EMBL/GenBank/DDBJ databases">
        <title>Sagittula salina sp. nov. strain M10.9X isolated from the marine waste.</title>
        <authorList>
            <person name="Satari L."/>
            <person name="Molina-Menor E."/>
            <person name="Vidal-Verdu A."/>
            <person name="Pascual J."/>
            <person name="Pereto J."/>
            <person name="Porcar M."/>
        </authorList>
    </citation>
    <scope>NUCLEOTIDE SEQUENCE</scope>
    <source>
        <strain evidence="1">M10.9X</strain>
    </source>
</reference>
<gene>
    <name evidence="1" type="ORF">J5474_15245</name>
</gene>
<dbReference type="EMBL" id="JAGISH010000008">
    <property type="protein sequence ID" value="MBP0483839.1"/>
    <property type="molecule type" value="Genomic_DNA"/>
</dbReference>
<dbReference type="Proteomes" id="UP000675940">
    <property type="component" value="Unassembled WGS sequence"/>
</dbReference>
<comment type="caution">
    <text evidence="1">The sequence shown here is derived from an EMBL/GenBank/DDBJ whole genome shotgun (WGS) entry which is preliminary data.</text>
</comment>
<evidence type="ECO:0000313" key="1">
    <source>
        <dbReference type="EMBL" id="MBP0483839.1"/>
    </source>
</evidence>
<protein>
    <submittedName>
        <fullName evidence="1">Uncharacterized protein</fullName>
    </submittedName>
</protein>
<proteinExistence type="predicted"/>
<name>A0A940MVV9_9RHOB</name>
<evidence type="ECO:0000313" key="2">
    <source>
        <dbReference type="Proteomes" id="UP000675940"/>
    </source>
</evidence>
<keyword evidence="2" id="KW-1185">Reference proteome</keyword>
<dbReference type="AlphaFoldDB" id="A0A940MVV9"/>
<accession>A0A940MVV9</accession>
<dbReference type="RefSeq" id="WP_209361776.1">
    <property type="nucleotide sequence ID" value="NZ_JAGISH010000008.1"/>
</dbReference>